<dbReference type="SMART" id="SM00869">
    <property type="entry name" value="Autotransporter"/>
    <property type="match status" value="1"/>
</dbReference>
<keyword evidence="5" id="KW-1185">Reference proteome</keyword>
<sequence>MKYINKSALLIVFLSMVFSGYAAASGPEDYCDDSGCNLEDGHPDNTLDFGGGSINLGDHFDIVNYSENAFFIKNLNINDDNIEFDRYDWDYYYENTIIHLMGEPGSFSFDQWNIDTTERITSLFYIDKYYMGDEINKNILSLNNSFIRANADTIFNTSIYFPDLLDAGTINAISINDSTIINDKKHISNDDEDIERDILDTRLGTILNIYPVSDWADEEQRDLTVAYNFNHSLIRAQALAGISKEGCCSYSEWEDRGNTIAINLTDSQGQFNNLLINGRQSIYDTTSVKDAVQVNLDNSTVSSGIYSEFYGSFRLTNTALNLSNNSVFNYLGNCTDSDNCNSFLIDDGCYSCGSHLNATYENPHYYDSYIHEININGGSNFVFSPLGEFKLLYVDRMTSDGSGIITMNTDVSTLTGDMLDIKQASGKFNVMIQDSGREPTSKEGLSLIYVGKGESGQFQLNDNKCVDIGAYTYSLASVRNGERYTWFLTPSDLSTLTEEEVVDSRLIPDRPQTSPSTDGVISMASASQFILNDELENLRMRRGDMTRNTSENSNVWGRLLTRTLRINGPENSAYKLERSGMELGGDQIFDIGNDKLMVGISTSVSDNKVKHNRGGTSNIDTYTSGIYATYVAENNVYIDAVVKYAHFDNDLNVRTTNGSLAQAKYKQNGIGTSLELGYKHQFENNSFGLFVEPYGRMSYSTVKGKDFQLSNGMQAKIDHQESLLGEVGFSLGAEFIVAETAILSPYIKIAAEHELISDNPVYINDTTKFTNDFSGTAGKYGVGLNLSVNKHTSMFAEIDYVNGRNIEVPIKANIGFRINF</sequence>
<proteinExistence type="predicted"/>
<dbReference type="GeneID" id="75141177"/>
<feature type="signal peptide" evidence="2">
    <location>
        <begin position="1"/>
        <end position="24"/>
    </location>
</feature>
<dbReference type="SUPFAM" id="SSF103515">
    <property type="entry name" value="Autotransporter"/>
    <property type="match status" value="1"/>
</dbReference>
<dbReference type="PROSITE" id="PS51208">
    <property type="entry name" value="AUTOTRANSPORTER"/>
    <property type="match status" value="1"/>
</dbReference>
<dbReference type="RefSeq" id="WP_050151221.1">
    <property type="nucleotide sequence ID" value="NZ_CP104006.1"/>
</dbReference>
<protein>
    <submittedName>
        <fullName evidence="4">Autotransporter outer membrane beta-barrel domain-containing protein</fullName>
    </submittedName>
</protein>
<dbReference type="InterPro" id="IPR051551">
    <property type="entry name" value="Autotransporter_adhesion"/>
</dbReference>
<dbReference type="InterPro" id="IPR011050">
    <property type="entry name" value="Pectin_lyase_fold/virulence"/>
</dbReference>
<organism evidence="4 5">
    <name type="scientific">Yersinia alsatica</name>
    <dbReference type="NCBI Taxonomy" id="2890317"/>
    <lineage>
        <taxon>Bacteria</taxon>
        <taxon>Pseudomonadati</taxon>
        <taxon>Pseudomonadota</taxon>
        <taxon>Gammaproteobacteria</taxon>
        <taxon>Enterobacterales</taxon>
        <taxon>Yersiniaceae</taxon>
        <taxon>Yersinia</taxon>
    </lineage>
</organism>
<feature type="chain" id="PRO_5046329469" evidence="2">
    <location>
        <begin position="25"/>
        <end position="820"/>
    </location>
</feature>
<evidence type="ECO:0000256" key="1">
    <source>
        <dbReference type="ARBA" id="ARBA00022729"/>
    </source>
</evidence>
<dbReference type="Proteomes" id="UP001057860">
    <property type="component" value="Chromosome"/>
</dbReference>
<evidence type="ECO:0000313" key="4">
    <source>
        <dbReference type="EMBL" id="UWM43871.1"/>
    </source>
</evidence>
<name>A0ABY5UK82_9GAMM</name>
<keyword evidence="1 2" id="KW-0732">Signal</keyword>
<dbReference type="PANTHER" id="PTHR35037">
    <property type="entry name" value="C-TERMINAL REGION OF AIDA-LIKE PROTEIN"/>
    <property type="match status" value="1"/>
</dbReference>
<dbReference type="Pfam" id="PF03797">
    <property type="entry name" value="Autotransporter"/>
    <property type="match status" value="1"/>
</dbReference>
<dbReference type="InterPro" id="IPR004899">
    <property type="entry name" value="Pertactin_central"/>
</dbReference>
<dbReference type="Gene3D" id="2.160.20.20">
    <property type="match status" value="1"/>
</dbReference>
<dbReference type="InterPro" id="IPR005546">
    <property type="entry name" value="Autotransporte_beta"/>
</dbReference>
<dbReference type="InterPro" id="IPR006315">
    <property type="entry name" value="OM_autotransptr_brl_dom"/>
</dbReference>
<evidence type="ECO:0000313" key="5">
    <source>
        <dbReference type="Proteomes" id="UP001057860"/>
    </source>
</evidence>
<dbReference type="Gene3D" id="2.40.128.130">
    <property type="entry name" value="Autotransporter beta-domain"/>
    <property type="match status" value="1"/>
</dbReference>
<gene>
    <name evidence="4" type="ORF">N0H69_14220</name>
</gene>
<dbReference type="PANTHER" id="PTHR35037:SF7">
    <property type="entry name" value="AUTOTRANSPORTER"/>
    <property type="match status" value="1"/>
</dbReference>
<dbReference type="PRINTS" id="PR01484">
    <property type="entry name" value="PRTACTNFAMLY"/>
</dbReference>
<dbReference type="InterPro" id="IPR012332">
    <property type="entry name" value="Autotransporter_pectin_lyase_C"/>
</dbReference>
<dbReference type="InterPro" id="IPR003991">
    <property type="entry name" value="Pertactin_virulence_factor"/>
</dbReference>
<dbReference type="Pfam" id="PF03212">
    <property type="entry name" value="Pertactin"/>
    <property type="match status" value="1"/>
</dbReference>
<feature type="domain" description="Autotransporter" evidence="3">
    <location>
        <begin position="548"/>
        <end position="820"/>
    </location>
</feature>
<reference evidence="4" key="1">
    <citation type="submission" date="2022-08" db="EMBL/GenBank/DDBJ databases">
        <authorList>
            <person name="Bogun A."/>
            <person name="Kislichkina A."/>
            <person name="Solomentsev V."/>
            <person name="Skryabin Y."/>
            <person name="Sizova A."/>
            <person name="Platonov M."/>
            <person name="Dentovskaya S."/>
        </authorList>
    </citation>
    <scope>NUCLEOTIDE SEQUENCE</scope>
    <source>
        <strain evidence="4">SCPM-O-B-7604</strain>
    </source>
</reference>
<dbReference type="EMBL" id="CP104006">
    <property type="protein sequence ID" value="UWM43871.1"/>
    <property type="molecule type" value="Genomic_DNA"/>
</dbReference>
<dbReference type="NCBIfam" id="TIGR01414">
    <property type="entry name" value="autotrans_barl"/>
    <property type="match status" value="1"/>
</dbReference>
<dbReference type="SUPFAM" id="SSF51126">
    <property type="entry name" value="Pectin lyase-like"/>
    <property type="match status" value="1"/>
</dbReference>
<evidence type="ECO:0000256" key="2">
    <source>
        <dbReference type="SAM" id="SignalP"/>
    </source>
</evidence>
<accession>A0ABY5UK82</accession>
<evidence type="ECO:0000259" key="3">
    <source>
        <dbReference type="PROSITE" id="PS51208"/>
    </source>
</evidence>
<dbReference type="InterPro" id="IPR036709">
    <property type="entry name" value="Autotransporte_beta_dom_sf"/>
</dbReference>